<keyword evidence="7" id="KW-1185">Reference proteome</keyword>
<dbReference type="EC" id="1.5.3.2" evidence="6"/>
<comment type="cofactor">
    <cofactor evidence="1">
        <name>FAD</name>
        <dbReference type="ChEBI" id="CHEBI:57692"/>
    </cofactor>
</comment>
<evidence type="ECO:0000256" key="1">
    <source>
        <dbReference type="ARBA" id="ARBA00001974"/>
    </source>
</evidence>
<dbReference type="RefSeq" id="WP_386765124.1">
    <property type="nucleotide sequence ID" value="NZ_JBHSTI010000008.1"/>
</dbReference>
<keyword evidence="3" id="KW-0274">FAD</keyword>
<keyword evidence="4 6" id="KW-0560">Oxidoreductase</keyword>
<accession>A0ABW1T0R7</accession>
<evidence type="ECO:0000313" key="6">
    <source>
        <dbReference type="EMBL" id="MFC6237640.1"/>
    </source>
</evidence>
<dbReference type="NCBIfam" id="NF008425">
    <property type="entry name" value="PRK11259.1"/>
    <property type="match status" value="1"/>
</dbReference>
<dbReference type="Gene3D" id="3.30.9.10">
    <property type="entry name" value="D-Amino Acid Oxidase, subunit A, domain 2"/>
    <property type="match status" value="1"/>
</dbReference>
<dbReference type="PANTHER" id="PTHR10961:SF7">
    <property type="entry name" value="FAD DEPENDENT OXIDOREDUCTASE DOMAIN-CONTAINING PROTEIN"/>
    <property type="match status" value="1"/>
</dbReference>
<protein>
    <submittedName>
        <fullName evidence="6">N-methyl-L-tryptophan oxidase</fullName>
        <ecNumber evidence="6">1.5.3.2</ecNumber>
    </submittedName>
</protein>
<dbReference type="Proteomes" id="UP001596138">
    <property type="component" value="Unassembled WGS sequence"/>
</dbReference>
<evidence type="ECO:0000313" key="7">
    <source>
        <dbReference type="Proteomes" id="UP001596138"/>
    </source>
</evidence>
<dbReference type="InterPro" id="IPR036188">
    <property type="entry name" value="FAD/NAD-bd_sf"/>
</dbReference>
<evidence type="ECO:0000256" key="2">
    <source>
        <dbReference type="ARBA" id="ARBA00022630"/>
    </source>
</evidence>
<evidence type="ECO:0000256" key="3">
    <source>
        <dbReference type="ARBA" id="ARBA00022827"/>
    </source>
</evidence>
<dbReference type="SUPFAM" id="SSF54373">
    <property type="entry name" value="FAD-linked reductases, C-terminal domain"/>
    <property type="match status" value="1"/>
</dbReference>
<evidence type="ECO:0000259" key="5">
    <source>
        <dbReference type="Pfam" id="PF01266"/>
    </source>
</evidence>
<name>A0ABW1T0R7_9ACTN</name>
<dbReference type="SUPFAM" id="SSF51905">
    <property type="entry name" value="FAD/NAD(P)-binding domain"/>
    <property type="match status" value="1"/>
</dbReference>
<dbReference type="InterPro" id="IPR045170">
    <property type="entry name" value="MTOX"/>
</dbReference>
<dbReference type="PANTHER" id="PTHR10961">
    <property type="entry name" value="PEROXISOMAL SARCOSINE OXIDASE"/>
    <property type="match status" value="1"/>
</dbReference>
<dbReference type="InterPro" id="IPR006076">
    <property type="entry name" value="FAD-dep_OxRdtase"/>
</dbReference>
<dbReference type="EMBL" id="JBHSTI010000008">
    <property type="protein sequence ID" value="MFC6237640.1"/>
    <property type="molecule type" value="Genomic_DNA"/>
</dbReference>
<dbReference type="Pfam" id="PF01266">
    <property type="entry name" value="DAO"/>
    <property type="match status" value="1"/>
</dbReference>
<organism evidence="6 7">
    <name type="scientific">Longivirga aurantiaca</name>
    <dbReference type="NCBI Taxonomy" id="1837743"/>
    <lineage>
        <taxon>Bacteria</taxon>
        <taxon>Bacillati</taxon>
        <taxon>Actinomycetota</taxon>
        <taxon>Actinomycetes</taxon>
        <taxon>Sporichthyales</taxon>
        <taxon>Sporichthyaceae</taxon>
        <taxon>Longivirga</taxon>
    </lineage>
</organism>
<dbReference type="Gene3D" id="3.50.50.60">
    <property type="entry name" value="FAD/NAD(P)-binding domain"/>
    <property type="match status" value="1"/>
</dbReference>
<keyword evidence="2" id="KW-0285">Flavoprotein</keyword>
<gene>
    <name evidence="6" type="primary">solA</name>
    <name evidence="6" type="ORF">ACFQGU_07100</name>
</gene>
<reference evidence="7" key="1">
    <citation type="journal article" date="2019" name="Int. J. Syst. Evol. Microbiol.">
        <title>The Global Catalogue of Microorganisms (GCM) 10K type strain sequencing project: providing services to taxonomists for standard genome sequencing and annotation.</title>
        <authorList>
            <consortium name="The Broad Institute Genomics Platform"/>
            <consortium name="The Broad Institute Genome Sequencing Center for Infectious Disease"/>
            <person name="Wu L."/>
            <person name="Ma J."/>
        </authorList>
    </citation>
    <scope>NUCLEOTIDE SEQUENCE [LARGE SCALE GENOMIC DNA]</scope>
    <source>
        <strain evidence="7">CGMCC 4.7317</strain>
    </source>
</reference>
<dbReference type="GO" id="GO:0050131">
    <property type="term" value="F:N-methyl-L-amino-acid oxidase activity"/>
    <property type="evidence" value="ECO:0007669"/>
    <property type="project" value="UniProtKB-EC"/>
</dbReference>
<proteinExistence type="predicted"/>
<comment type="caution">
    <text evidence="6">The sequence shown here is derived from an EMBL/GenBank/DDBJ whole genome shotgun (WGS) entry which is preliminary data.</text>
</comment>
<feature type="domain" description="FAD dependent oxidoreductase" evidence="5">
    <location>
        <begin position="6"/>
        <end position="354"/>
    </location>
</feature>
<evidence type="ECO:0000256" key="4">
    <source>
        <dbReference type="ARBA" id="ARBA00023002"/>
    </source>
</evidence>
<sequence length="386" mass="41704">MTETYDLVVVGLGALGSSTAWHAARRGLRVLGLEQFELGHDRGASHDTSRILRHSYHTPAYVDLTFDAYEDWADLEDATGETFVTVTGGLDLFPTGAAIPMDDYTLSMDARQVPYEILGHDEILERWPQLALPEGTSALYQQRTAIVPAARGTAAMQRRAVEHGAVLRDRTPVLALEPTADGVDVVTASGRVSAARVVVSADAWTSRLVEPLGVRLPLAVTEEQVTYFAPADPEPFRPGRFPVWIWMDEPSYYGFPTYGEDTVKAAQDCGGPTVTGDERSGETDLAMLGRLAAFMASTFPASGPAVRSKRCLYTLTPDRDFVVSAVPGVPQVVVGLGAAHGYKFAATFGRLLTDVALDGRTDADISAFGLDRAALTDPAYEPHWMV</sequence>